<keyword evidence="3" id="KW-1133">Transmembrane helix</keyword>
<feature type="region of interest" description="Disordered" evidence="5">
    <location>
        <begin position="346"/>
        <end position="368"/>
    </location>
</feature>
<dbReference type="EMBL" id="CP044065">
    <property type="protein sequence ID" value="QET01610.1"/>
    <property type="molecule type" value="Genomic_DNA"/>
</dbReference>
<accession>A0A5P2H2R0</accession>
<dbReference type="Pfam" id="PF13103">
    <property type="entry name" value="TonB_2"/>
    <property type="match status" value="1"/>
</dbReference>
<evidence type="ECO:0000256" key="5">
    <source>
        <dbReference type="SAM" id="MobiDB-lite"/>
    </source>
</evidence>
<keyword evidence="6" id="KW-0732">Signal</keyword>
<dbReference type="RefSeq" id="WP_150371675.1">
    <property type="nucleotide sequence ID" value="NZ_CP044065.1"/>
</dbReference>
<evidence type="ECO:0000313" key="8">
    <source>
        <dbReference type="Proteomes" id="UP000322822"/>
    </source>
</evidence>
<comment type="subcellular location">
    <subcellularLocation>
        <location evidence="1">Membrane</location>
        <topology evidence="1">Single-pass membrane protein</topology>
    </subcellularLocation>
</comment>
<dbReference type="GO" id="GO:0016020">
    <property type="term" value="C:membrane"/>
    <property type="evidence" value="ECO:0007669"/>
    <property type="project" value="UniProtKB-SubCell"/>
</dbReference>
<sequence length="368" mass="38532">MTAPMASRAPRCRWFTVGAAVALIVTTLAGCAPATVKQTNRATDYTGTPKRLFVIAGKGMGWGPEFSDAFQQKFSEIGSQCGIVTTFEEVSGLELDLERTIANRATQFNADTVLFIAQGGGVVMMPAGNRVSIHYSATLRDIAQRRAVWRGGFEFGRGGTVITLAERGAVFAIDLSNSLKDDALMQGADCRSVPLGRGERLEQATGDAPSATPAATSSPVVHRPRPVPATAPPAPPAPATAPTVSLQELGGLLPQAAANRERKAELARLQALTHGAAATDGAVSYAERIRRHVLPNVRADGPLEGNPVAVVQLELAPDGTLRAATLAKASGSTAWDTAVLRAVQRSAPFPPADNGSVPPKLSLSFRPQ</sequence>
<dbReference type="NCBIfam" id="TIGR01352">
    <property type="entry name" value="tonB_Cterm"/>
    <property type="match status" value="1"/>
</dbReference>
<dbReference type="SUPFAM" id="SSF74653">
    <property type="entry name" value="TolA/TonB C-terminal domain"/>
    <property type="match status" value="1"/>
</dbReference>
<dbReference type="OrthoDB" id="8967342at2"/>
<feature type="chain" id="PRO_5024922409" evidence="6">
    <location>
        <begin position="35"/>
        <end position="368"/>
    </location>
</feature>
<feature type="region of interest" description="Disordered" evidence="5">
    <location>
        <begin position="200"/>
        <end position="242"/>
    </location>
</feature>
<gene>
    <name evidence="7" type="ORF">FOB72_05860</name>
</gene>
<protein>
    <submittedName>
        <fullName evidence="7">TonB C-terminal domain-containing protein</fullName>
    </submittedName>
</protein>
<evidence type="ECO:0000256" key="3">
    <source>
        <dbReference type="ARBA" id="ARBA00022989"/>
    </source>
</evidence>
<proteinExistence type="predicted"/>
<evidence type="ECO:0000256" key="1">
    <source>
        <dbReference type="ARBA" id="ARBA00004167"/>
    </source>
</evidence>
<dbReference type="Proteomes" id="UP000322822">
    <property type="component" value="Chromosome 1"/>
</dbReference>
<feature type="compositionally biased region" description="Low complexity" evidence="5">
    <location>
        <begin position="204"/>
        <end position="221"/>
    </location>
</feature>
<evidence type="ECO:0000256" key="6">
    <source>
        <dbReference type="SAM" id="SignalP"/>
    </source>
</evidence>
<evidence type="ECO:0000313" key="7">
    <source>
        <dbReference type="EMBL" id="QET01610.1"/>
    </source>
</evidence>
<name>A0A5P2H2R0_9BURK</name>
<reference evidence="7 8" key="1">
    <citation type="submission" date="2019-09" db="EMBL/GenBank/DDBJ databases">
        <title>FDA dAtabase for Regulatory Grade micrObial Sequences (FDA-ARGOS): Supporting development and validation of Infectious Disease Dx tests.</title>
        <authorList>
            <person name="Sciortino C."/>
            <person name="Tallon L."/>
            <person name="Sadzewicz L."/>
            <person name="Vavikolanu K."/>
            <person name="Mehta A."/>
            <person name="Aluvathingal J."/>
            <person name="Nadendla S."/>
            <person name="Nandy P."/>
            <person name="Geyer C."/>
            <person name="Yan Y."/>
            <person name="Sichtig H."/>
        </authorList>
    </citation>
    <scope>NUCLEOTIDE SEQUENCE [LARGE SCALE GENOMIC DNA]</scope>
    <source>
        <strain evidence="7 8">FDAARGOS_664</strain>
    </source>
</reference>
<evidence type="ECO:0000256" key="2">
    <source>
        <dbReference type="ARBA" id="ARBA00022692"/>
    </source>
</evidence>
<dbReference type="Gene3D" id="3.30.1150.10">
    <property type="match status" value="1"/>
</dbReference>
<keyword evidence="4" id="KW-0472">Membrane</keyword>
<keyword evidence="2" id="KW-0812">Transmembrane</keyword>
<evidence type="ECO:0000256" key="4">
    <source>
        <dbReference type="ARBA" id="ARBA00023136"/>
    </source>
</evidence>
<feature type="compositionally biased region" description="Pro residues" evidence="5">
    <location>
        <begin position="226"/>
        <end position="239"/>
    </location>
</feature>
<organism evidence="7 8">
    <name type="scientific">Cupriavidus pauculus</name>
    <dbReference type="NCBI Taxonomy" id="82633"/>
    <lineage>
        <taxon>Bacteria</taxon>
        <taxon>Pseudomonadati</taxon>
        <taxon>Pseudomonadota</taxon>
        <taxon>Betaproteobacteria</taxon>
        <taxon>Burkholderiales</taxon>
        <taxon>Burkholderiaceae</taxon>
        <taxon>Cupriavidus</taxon>
    </lineage>
</organism>
<dbReference type="AlphaFoldDB" id="A0A5P2H2R0"/>
<feature type="signal peptide" evidence="6">
    <location>
        <begin position="1"/>
        <end position="34"/>
    </location>
</feature>
<dbReference type="InterPro" id="IPR006260">
    <property type="entry name" value="TonB/TolA_C"/>
</dbReference>